<reference evidence="13" key="1">
    <citation type="journal article" date="2017" name="Nat. Ecol. Evol.">
        <title>Genome expansion and lineage-specific genetic innovations in the forest pathogenic fungi Armillaria.</title>
        <authorList>
            <person name="Sipos G."/>
            <person name="Prasanna A.N."/>
            <person name="Walter M.C."/>
            <person name="O'Connor E."/>
            <person name="Balint B."/>
            <person name="Krizsan K."/>
            <person name="Kiss B."/>
            <person name="Hess J."/>
            <person name="Varga T."/>
            <person name="Slot J."/>
            <person name="Riley R."/>
            <person name="Boka B."/>
            <person name="Rigling D."/>
            <person name="Barry K."/>
            <person name="Lee J."/>
            <person name="Mihaltcheva S."/>
            <person name="LaButti K."/>
            <person name="Lipzen A."/>
            <person name="Waldron R."/>
            <person name="Moloney N.M."/>
            <person name="Sperisen C."/>
            <person name="Kredics L."/>
            <person name="Vagvoelgyi C."/>
            <person name="Patrignani A."/>
            <person name="Fitzpatrick D."/>
            <person name="Nagy I."/>
            <person name="Doyle S."/>
            <person name="Anderson J.B."/>
            <person name="Grigoriev I.V."/>
            <person name="Gueldener U."/>
            <person name="Muensterkoetter M."/>
            <person name="Nagy L.G."/>
        </authorList>
    </citation>
    <scope>NUCLEOTIDE SEQUENCE [LARGE SCALE GENOMIC DNA]</scope>
    <source>
        <strain evidence="13">Ar21-2</strain>
    </source>
</reference>
<feature type="binding site" description="axial binding residue" evidence="9">
    <location>
        <position position="438"/>
    </location>
    <ligand>
        <name>heme</name>
        <dbReference type="ChEBI" id="CHEBI:30413"/>
    </ligand>
    <ligandPart>
        <name>Fe</name>
        <dbReference type="ChEBI" id="CHEBI:18248"/>
    </ligandPart>
</feature>
<organism evidence="12 13">
    <name type="scientific">Armillaria gallica</name>
    <name type="common">Bulbous honey fungus</name>
    <name type="synonym">Armillaria bulbosa</name>
    <dbReference type="NCBI Taxonomy" id="47427"/>
    <lineage>
        <taxon>Eukaryota</taxon>
        <taxon>Fungi</taxon>
        <taxon>Dikarya</taxon>
        <taxon>Basidiomycota</taxon>
        <taxon>Agaricomycotina</taxon>
        <taxon>Agaricomycetes</taxon>
        <taxon>Agaricomycetidae</taxon>
        <taxon>Agaricales</taxon>
        <taxon>Marasmiineae</taxon>
        <taxon>Physalacriaceae</taxon>
        <taxon>Armillaria</taxon>
    </lineage>
</organism>
<dbReference type="PANTHER" id="PTHR46300:SF1">
    <property type="entry name" value="P450, PUTATIVE (EUROFUNG)-RELATED"/>
    <property type="match status" value="1"/>
</dbReference>
<evidence type="ECO:0000313" key="12">
    <source>
        <dbReference type="EMBL" id="PBK80872.1"/>
    </source>
</evidence>
<name>A0A2H3CNS3_ARMGA</name>
<dbReference type="Gene3D" id="1.10.630.10">
    <property type="entry name" value="Cytochrome P450"/>
    <property type="match status" value="1"/>
</dbReference>
<evidence type="ECO:0000256" key="8">
    <source>
        <dbReference type="ARBA" id="ARBA00023033"/>
    </source>
</evidence>
<comment type="pathway">
    <text evidence="2">Secondary metabolite biosynthesis.</text>
</comment>
<keyword evidence="11" id="KW-0472">Membrane</keyword>
<dbReference type="PANTHER" id="PTHR46300">
    <property type="entry name" value="P450, PUTATIVE (EUROFUNG)-RELATED-RELATED"/>
    <property type="match status" value="1"/>
</dbReference>
<keyword evidence="8 10" id="KW-0503">Monooxygenase</keyword>
<protein>
    <submittedName>
        <fullName evidence="12">Cytochrome P450</fullName>
    </submittedName>
</protein>
<evidence type="ECO:0000313" key="13">
    <source>
        <dbReference type="Proteomes" id="UP000217790"/>
    </source>
</evidence>
<keyword evidence="11" id="KW-0812">Transmembrane</keyword>
<comment type="similarity">
    <text evidence="3 10">Belongs to the cytochrome P450 family.</text>
</comment>
<evidence type="ECO:0000256" key="1">
    <source>
        <dbReference type="ARBA" id="ARBA00001971"/>
    </source>
</evidence>
<dbReference type="AlphaFoldDB" id="A0A2H3CNS3"/>
<dbReference type="GO" id="GO:0020037">
    <property type="term" value="F:heme binding"/>
    <property type="evidence" value="ECO:0007669"/>
    <property type="project" value="InterPro"/>
</dbReference>
<evidence type="ECO:0000256" key="3">
    <source>
        <dbReference type="ARBA" id="ARBA00010617"/>
    </source>
</evidence>
<comment type="cofactor">
    <cofactor evidence="1 9">
        <name>heme</name>
        <dbReference type="ChEBI" id="CHEBI:30413"/>
    </cofactor>
</comment>
<dbReference type="STRING" id="47427.A0A2H3CNS3"/>
<proteinExistence type="inferred from homology"/>
<keyword evidence="4 9" id="KW-0349">Heme</keyword>
<evidence type="ECO:0000256" key="2">
    <source>
        <dbReference type="ARBA" id="ARBA00005179"/>
    </source>
</evidence>
<dbReference type="GO" id="GO:0005506">
    <property type="term" value="F:iron ion binding"/>
    <property type="evidence" value="ECO:0007669"/>
    <property type="project" value="InterPro"/>
</dbReference>
<dbReference type="PRINTS" id="PR00463">
    <property type="entry name" value="EP450I"/>
</dbReference>
<feature type="transmembrane region" description="Helical" evidence="11">
    <location>
        <begin position="6"/>
        <end position="24"/>
    </location>
</feature>
<evidence type="ECO:0000256" key="6">
    <source>
        <dbReference type="ARBA" id="ARBA00023002"/>
    </source>
</evidence>
<dbReference type="EMBL" id="KZ293739">
    <property type="protein sequence ID" value="PBK80872.1"/>
    <property type="molecule type" value="Genomic_DNA"/>
</dbReference>
<evidence type="ECO:0000256" key="7">
    <source>
        <dbReference type="ARBA" id="ARBA00023004"/>
    </source>
</evidence>
<evidence type="ECO:0000256" key="11">
    <source>
        <dbReference type="SAM" id="Phobius"/>
    </source>
</evidence>
<evidence type="ECO:0000256" key="4">
    <source>
        <dbReference type="ARBA" id="ARBA00022617"/>
    </source>
</evidence>
<dbReference type="Proteomes" id="UP000217790">
    <property type="component" value="Unassembled WGS sequence"/>
</dbReference>
<dbReference type="InterPro" id="IPR001128">
    <property type="entry name" value="Cyt_P450"/>
</dbReference>
<dbReference type="SUPFAM" id="SSF48264">
    <property type="entry name" value="Cytochrome P450"/>
    <property type="match status" value="1"/>
</dbReference>
<gene>
    <name evidence="12" type="ORF">ARMGADRAFT_1002820</name>
</gene>
<dbReference type="InParanoid" id="A0A2H3CNS3"/>
<evidence type="ECO:0000256" key="9">
    <source>
        <dbReference type="PIRSR" id="PIRSR602401-1"/>
    </source>
</evidence>
<dbReference type="Pfam" id="PF00067">
    <property type="entry name" value="p450"/>
    <property type="match status" value="1"/>
</dbReference>
<keyword evidence="11" id="KW-1133">Transmembrane helix</keyword>
<keyword evidence="5 9" id="KW-0479">Metal-binding</keyword>
<dbReference type="InterPro" id="IPR017972">
    <property type="entry name" value="Cyt_P450_CS"/>
</dbReference>
<evidence type="ECO:0000256" key="5">
    <source>
        <dbReference type="ARBA" id="ARBA00022723"/>
    </source>
</evidence>
<sequence length="510" mass="57659">MTADTATFWLLLVTGFTLALTVWFSKRRSKLPLPPGPPHHWLFGTEVLTGSWVGFERPWLRYEEMTQKYGPIFSLRRGLTDIIIIIGRYEPALEIMEKENAILQDRPRSIALQETMCKNMRLLMMKAGERFKKFRRAIQSQLHARVIQTYQPLQVKNAVNLVMDLLDDPSQHIDHAKRYAASVVITLTYGKPSTTSYSDPLVQKILLFAHRFGTVVRPGAYWVDSVPILQYVPGYLSQLRKWHEEELAFSRSSVDAVKEKISHSEHIIKPNFVQNLLEKNSENSMSEDEIAFLSGGLFLAGADTTASAISIMMIAAACFPAAQNKVQGQLDAVVGQGRAPTFTDEASLPFITAFILECYRWRPVSATGFPHRAMKEIVWRGYRIPAGATVIGSHWSIGRSPDVFPEPEKFRLERWLDDSGNLRDDIKSMNFGFGRRVCPGQQLANRSLFITTAFVLWAFRLKEVDGSPIDTQAFTQTANLHPLPFALDIEARIPKDEIKGMLASDLETLV</sequence>
<dbReference type="InterPro" id="IPR050364">
    <property type="entry name" value="Cytochrome_P450_fung"/>
</dbReference>
<dbReference type="PROSITE" id="PS00086">
    <property type="entry name" value="CYTOCHROME_P450"/>
    <property type="match status" value="1"/>
</dbReference>
<dbReference type="GO" id="GO:0016705">
    <property type="term" value="F:oxidoreductase activity, acting on paired donors, with incorporation or reduction of molecular oxygen"/>
    <property type="evidence" value="ECO:0007669"/>
    <property type="project" value="InterPro"/>
</dbReference>
<dbReference type="PRINTS" id="PR00385">
    <property type="entry name" value="P450"/>
</dbReference>
<dbReference type="CDD" id="cd11065">
    <property type="entry name" value="CYP64-like"/>
    <property type="match status" value="1"/>
</dbReference>
<keyword evidence="13" id="KW-1185">Reference proteome</keyword>
<dbReference type="OMA" id="RRMCPAK"/>
<evidence type="ECO:0000256" key="10">
    <source>
        <dbReference type="RuleBase" id="RU000461"/>
    </source>
</evidence>
<keyword evidence="6 10" id="KW-0560">Oxidoreductase</keyword>
<dbReference type="GO" id="GO:0004497">
    <property type="term" value="F:monooxygenase activity"/>
    <property type="evidence" value="ECO:0007669"/>
    <property type="project" value="UniProtKB-KW"/>
</dbReference>
<dbReference type="InterPro" id="IPR036396">
    <property type="entry name" value="Cyt_P450_sf"/>
</dbReference>
<dbReference type="OrthoDB" id="2789670at2759"/>
<accession>A0A2H3CNS3</accession>
<dbReference type="InterPro" id="IPR002401">
    <property type="entry name" value="Cyt_P450_E_grp-I"/>
</dbReference>
<keyword evidence="7 9" id="KW-0408">Iron</keyword>